<dbReference type="GO" id="GO:0006506">
    <property type="term" value="P:GPI anchor biosynthetic process"/>
    <property type="evidence" value="ECO:0007669"/>
    <property type="project" value="UniProtKB-UniPathway"/>
</dbReference>
<dbReference type="RefSeq" id="WP_085486867.1">
    <property type="nucleotide sequence ID" value="NZ_FXAY01000004.1"/>
</dbReference>
<feature type="transmembrane region" description="Helical" evidence="10">
    <location>
        <begin position="371"/>
        <end position="395"/>
    </location>
</feature>
<feature type="transmembrane region" description="Helical" evidence="10">
    <location>
        <begin position="21"/>
        <end position="42"/>
    </location>
</feature>
<evidence type="ECO:0000256" key="1">
    <source>
        <dbReference type="ARBA" id="ARBA00004477"/>
    </source>
</evidence>
<evidence type="ECO:0000256" key="10">
    <source>
        <dbReference type="SAM" id="Phobius"/>
    </source>
</evidence>
<name>A0A1X7KLA4_9MICO</name>
<keyword evidence="3" id="KW-0337">GPI-anchor biosynthesis</keyword>
<dbReference type="Proteomes" id="UP000193244">
    <property type="component" value="Unassembled WGS sequence"/>
</dbReference>
<evidence type="ECO:0000256" key="8">
    <source>
        <dbReference type="ARBA" id="ARBA00022989"/>
    </source>
</evidence>
<evidence type="ECO:0000313" key="11">
    <source>
        <dbReference type="EMBL" id="SMG42243.1"/>
    </source>
</evidence>
<accession>A0A1X7KLA4</accession>
<keyword evidence="5 11" id="KW-0808">Transferase</keyword>
<dbReference type="OrthoDB" id="151635at2"/>
<keyword evidence="6 10" id="KW-0812">Transmembrane</keyword>
<feature type="transmembrane region" description="Helical" evidence="10">
    <location>
        <begin position="233"/>
        <end position="256"/>
    </location>
</feature>
<evidence type="ECO:0000256" key="5">
    <source>
        <dbReference type="ARBA" id="ARBA00022679"/>
    </source>
</evidence>
<evidence type="ECO:0000256" key="3">
    <source>
        <dbReference type="ARBA" id="ARBA00022502"/>
    </source>
</evidence>
<sequence>MITRRRAALVRYRMLPWWGRVTLVYAAARIVSTVIIMAIAAVQGPNPWTGAHPSYFDFATIWDGHWYYIVAMTGYPEQLPLTVDGHIGENAWAFMPVYPFLVRGLMIVTTLSWPVVSVVVSVVAGLGAALVFFKLMVRVLGDSQTAMFSVVLFCVAPVSALFQLSYAESLYTFLLVLGLYLVVQRRYGWLIPLIAVMALTRPSGLAFALFLGLHVIVRFVTRRTDPFPWGERITVSLIAVFSAAMGLLWPAIAGVVTGDPTAYTDTELAWRSVYIGYQHLVPFAPWFQGANWWLNSQSGFPTGGVVVLLLIIAFGLSLFLRPVRRLGTELRLWVLSYGVYLLAVFFPQSSTFRLLMPMFPLLGAVAQPKSLVYRVSMVLVFIAAQTGWLLLCWGVDGADWTPP</sequence>
<evidence type="ECO:0000256" key="2">
    <source>
        <dbReference type="ARBA" id="ARBA00004687"/>
    </source>
</evidence>
<reference evidence="12" key="1">
    <citation type="submission" date="2017-04" db="EMBL/GenBank/DDBJ databases">
        <authorList>
            <person name="Varghese N."/>
            <person name="Submissions S."/>
        </authorList>
    </citation>
    <scope>NUCLEOTIDE SEQUENCE [LARGE SCALE GENOMIC DNA]</scope>
    <source>
        <strain evidence="12">VKM Ac-2510</strain>
    </source>
</reference>
<feature type="transmembrane region" description="Helical" evidence="10">
    <location>
        <begin position="332"/>
        <end position="351"/>
    </location>
</feature>
<comment type="subcellular location">
    <subcellularLocation>
        <location evidence="1">Endoplasmic reticulum membrane</location>
        <topology evidence="1">Multi-pass membrane protein</topology>
    </subcellularLocation>
</comment>
<dbReference type="GO" id="GO:0004376">
    <property type="term" value="F:GPI mannosyltransferase activity"/>
    <property type="evidence" value="ECO:0007669"/>
    <property type="project" value="InterPro"/>
</dbReference>
<evidence type="ECO:0000256" key="7">
    <source>
        <dbReference type="ARBA" id="ARBA00022824"/>
    </source>
</evidence>
<evidence type="ECO:0000313" key="12">
    <source>
        <dbReference type="Proteomes" id="UP000193244"/>
    </source>
</evidence>
<keyword evidence="8 10" id="KW-1133">Transmembrane helix</keyword>
<evidence type="ECO:0000256" key="4">
    <source>
        <dbReference type="ARBA" id="ARBA00022676"/>
    </source>
</evidence>
<protein>
    <submittedName>
        <fullName evidence="11">Mannosyltransferase (PIG-V)</fullName>
    </submittedName>
</protein>
<proteinExistence type="predicted"/>
<dbReference type="STRING" id="150121.SAMN06296010_2711"/>
<feature type="transmembrane region" description="Helical" evidence="10">
    <location>
        <begin position="111"/>
        <end position="133"/>
    </location>
</feature>
<feature type="transmembrane region" description="Helical" evidence="10">
    <location>
        <begin position="299"/>
        <end position="320"/>
    </location>
</feature>
<feature type="transmembrane region" description="Helical" evidence="10">
    <location>
        <begin position="145"/>
        <end position="164"/>
    </location>
</feature>
<organism evidence="11 12">
    <name type="scientific">Agreia pratensis</name>
    <dbReference type="NCBI Taxonomy" id="150121"/>
    <lineage>
        <taxon>Bacteria</taxon>
        <taxon>Bacillati</taxon>
        <taxon>Actinomycetota</taxon>
        <taxon>Actinomycetes</taxon>
        <taxon>Micrococcales</taxon>
        <taxon>Microbacteriaceae</taxon>
        <taxon>Agreia</taxon>
    </lineage>
</organism>
<dbReference type="GO" id="GO:0016020">
    <property type="term" value="C:membrane"/>
    <property type="evidence" value="ECO:0007669"/>
    <property type="project" value="GOC"/>
</dbReference>
<dbReference type="InterPro" id="IPR007315">
    <property type="entry name" value="PIG-V/Gpi18"/>
</dbReference>
<keyword evidence="4 11" id="KW-0328">Glycosyltransferase</keyword>
<comment type="pathway">
    <text evidence="2">Glycolipid biosynthesis; glycosylphosphatidylinositol-anchor biosynthesis.</text>
</comment>
<dbReference type="GO" id="GO:0000009">
    <property type="term" value="F:alpha-1,6-mannosyltransferase activity"/>
    <property type="evidence" value="ECO:0007669"/>
    <property type="project" value="InterPro"/>
</dbReference>
<keyword evidence="7" id="KW-0256">Endoplasmic reticulum</keyword>
<keyword evidence="9 10" id="KW-0472">Membrane</keyword>
<dbReference type="Pfam" id="PF04188">
    <property type="entry name" value="Mannosyl_trans2"/>
    <property type="match status" value="1"/>
</dbReference>
<dbReference type="EMBL" id="FXAY01000004">
    <property type="protein sequence ID" value="SMG42243.1"/>
    <property type="molecule type" value="Genomic_DNA"/>
</dbReference>
<evidence type="ECO:0000256" key="9">
    <source>
        <dbReference type="ARBA" id="ARBA00023136"/>
    </source>
</evidence>
<evidence type="ECO:0000256" key="6">
    <source>
        <dbReference type="ARBA" id="ARBA00022692"/>
    </source>
</evidence>
<dbReference type="PANTHER" id="PTHR12468">
    <property type="entry name" value="GPI MANNOSYLTRANSFERASE 2"/>
    <property type="match status" value="1"/>
</dbReference>
<dbReference type="AlphaFoldDB" id="A0A1X7KLA4"/>
<dbReference type="UniPathway" id="UPA00196"/>
<keyword evidence="12" id="KW-1185">Reference proteome</keyword>
<feature type="transmembrane region" description="Helical" evidence="10">
    <location>
        <begin position="199"/>
        <end position="221"/>
    </location>
</feature>
<dbReference type="GO" id="GO:0031501">
    <property type="term" value="C:mannosyltransferase complex"/>
    <property type="evidence" value="ECO:0007669"/>
    <property type="project" value="TreeGrafter"/>
</dbReference>
<gene>
    <name evidence="11" type="ORF">SAMN06296010_2711</name>
</gene>
<dbReference type="PANTHER" id="PTHR12468:SF2">
    <property type="entry name" value="GPI MANNOSYLTRANSFERASE 2"/>
    <property type="match status" value="1"/>
</dbReference>